<evidence type="ECO:0000313" key="2">
    <source>
        <dbReference type="Proteomes" id="UP000783390"/>
    </source>
</evidence>
<gene>
    <name evidence="1" type="ORF">J2Z53_000464</name>
</gene>
<keyword evidence="2" id="KW-1185">Reference proteome</keyword>
<organism evidence="1 2">
    <name type="scientific">Clostridium moniliforme</name>
    <dbReference type="NCBI Taxonomy" id="39489"/>
    <lineage>
        <taxon>Bacteria</taxon>
        <taxon>Bacillati</taxon>
        <taxon>Bacillota</taxon>
        <taxon>Clostridia</taxon>
        <taxon>Eubacteriales</taxon>
        <taxon>Clostridiaceae</taxon>
        <taxon>Clostridium</taxon>
    </lineage>
</organism>
<name>A0ABS4EY04_9CLOT</name>
<dbReference type="Gene3D" id="3.20.20.370">
    <property type="entry name" value="Glycoside hydrolase/deacetylase"/>
    <property type="match status" value="1"/>
</dbReference>
<comment type="caution">
    <text evidence="1">The sequence shown here is derived from an EMBL/GenBank/DDBJ whole genome shotgun (WGS) entry which is preliminary data.</text>
</comment>
<dbReference type="EMBL" id="JAGGJZ010000001">
    <property type="protein sequence ID" value="MBP1888885.1"/>
    <property type="molecule type" value="Genomic_DNA"/>
</dbReference>
<dbReference type="PANTHER" id="PTHR10587">
    <property type="entry name" value="GLYCOSYL TRANSFERASE-RELATED"/>
    <property type="match status" value="1"/>
</dbReference>
<proteinExistence type="predicted"/>
<dbReference type="PANTHER" id="PTHR10587:SF125">
    <property type="entry name" value="POLYSACCHARIDE DEACETYLASE YHEN-RELATED"/>
    <property type="match status" value="1"/>
</dbReference>
<dbReference type="Proteomes" id="UP000783390">
    <property type="component" value="Unassembled WGS sequence"/>
</dbReference>
<sequence>MNICEKRIKSVLGKNTKLNFVRLPGGSTNTVGDRSVINSIEKELKKKNKMYIDWNIDSGDAKFANVPSDVIKNNIKRNAGTYNIEVVLMHDAAGKKSTVNSLQSIINEYKRMNYEFKTLDNISKEEIKYLKTNRVINRN</sequence>
<evidence type="ECO:0000313" key="1">
    <source>
        <dbReference type="EMBL" id="MBP1888885.1"/>
    </source>
</evidence>
<accession>A0ABS4EY04</accession>
<dbReference type="InterPro" id="IPR011330">
    <property type="entry name" value="Glyco_hydro/deAcase_b/a-brl"/>
</dbReference>
<dbReference type="InterPro" id="IPR050248">
    <property type="entry name" value="Polysacc_deacetylase_ArnD"/>
</dbReference>
<protein>
    <submittedName>
        <fullName evidence="1">Peptidoglycan/xylan/chitin deacetylase (PgdA/CDA1 family)</fullName>
    </submittedName>
</protein>
<reference evidence="1 2" key="1">
    <citation type="submission" date="2021-03" db="EMBL/GenBank/DDBJ databases">
        <title>Genomic Encyclopedia of Type Strains, Phase IV (KMG-IV): sequencing the most valuable type-strain genomes for metagenomic binning, comparative biology and taxonomic classification.</title>
        <authorList>
            <person name="Goeker M."/>
        </authorList>
    </citation>
    <scope>NUCLEOTIDE SEQUENCE [LARGE SCALE GENOMIC DNA]</scope>
    <source>
        <strain evidence="1 2">DSM 3984</strain>
    </source>
</reference>
<dbReference type="SUPFAM" id="SSF88713">
    <property type="entry name" value="Glycoside hydrolase/deacetylase"/>
    <property type="match status" value="1"/>
</dbReference>